<keyword evidence="2" id="KW-0812">Transmembrane</keyword>
<evidence type="ECO:0008006" key="5">
    <source>
        <dbReference type="Google" id="ProtNLM"/>
    </source>
</evidence>
<name>A0A918JYS4_9FLAO</name>
<feature type="compositionally biased region" description="Basic and acidic residues" evidence="1">
    <location>
        <begin position="133"/>
        <end position="155"/>
    </location>
</feature>
<dbReference type="EMBL" id="BMWS01000045">
    <property type="protein sequence ID" value="GGX34245.1"/>
    <property type="molecule type" value="Genomic_DNA"/>
</dbReference>
<accession>A0A918JYS4</accession>
<feature type="region of interest" description="Disordered" evidence="1">
    <location>
        <begin position="54"/>
        <end position="205"/>
    </location>
</feature>
<comment type="caution">
    <text evidence="3">The sequence shown here is derived from an EMBL/GenBank/DDBJ whole genome shotgun (WGS) entry which is preliminary data.</text>
</comment>
<feature type="transmembrane region" description="Helical" evidence="2">
    <location>
        <begin position="12"/>
        <end position="32"/>
    </location>
</feature>
<keyword evidence="4" id="KW-1185">Reference proteome</keyword>
<reference evidence="3 4" key="1">
    <citation type="journal article" date="2014" name="Int. J. Syst. Evol. Microbiol.">
        <title>Complete genome sequence of Corynebacterium casei LMG S-19264T (=DSM 44701T), isolated from a smear-ripened cheese.</title>
        <authorList>
            <consortium name="US DOE Joint Genome Institute (JGI-PGF)"/>
            <person name="Walter F."/>
            <person name="Albersmeier A."/>
            <person name="Kalinowski J."/>
            <person name="Ruckert C."/>
        </authorList>
    </citation>
    <scope>NUCLEOTIDE SEQUENCE [LARGE SCALE GENOMIC DNA]</scope>
    <source>
        <strain evidence="3 4">KCTC 12285</strain>
    </source>
</reference>
<feature type="compositionally biased region" description="Polar residues" evidence="1">
    <location>
        <begin position="63"/>
        <end position="88"/>
    </location>
</feature>
<keyword evidence="2" id="KW-1133">Transmembrane helix</keyword>
<sequence length="297" mass="32289">MINLDTKHKRKSFILTVIVHIGILFLLFYLSLNYIEPEEEAGIALNFGTTLTGSGDIQPDQPIKSSPKQTAPEPVSSTPEPQDESPQITDKVITQDIEDAPVIEKEAKKKPKKEVEKPQKKANPNDQKLVENTIKDKPIKKVDEKKPDPKPDKSTLDILDSFSNGPKNDGKAKGGEGDDNLPGDKGSRDGDPNAKAYYGTGKGLDGDGNYRLGGRKALNKEKFVQDCNESGIVVVKIEVDQNGKVVKATPGVKGTTNSSSCLMEPAKRAAMATKFNSDSKAPVKQVGVIIYQFKLSE</sequence>
<dbReference type="Proteomes" id="UP000601108">
    <property type="component" value="Unassembled WGS sequence"/>
</dbReference>
<dbReference type="RefSeq" id="WP_027413894.1">
    <property type="nucleotide sequence ID" value="NZ_BMWS01000045.1"/>
</dbReference>
<organism evidence="3 4">
    <name type="scientific">Aquimarina muelleri</name>
    <dbReference type="NCBI Taxonomy" id="279356"/>
    <lineage>
        <taxon>Bacteria</taxon>
        <taxon>Pseudomonadati</taxon>
        <taxon>Bacteroidota</taxon>
        <taxon>Flavobacteriia</taxon>
        <taxon>Flavobacteriales</taxon>
        <taxon>Flavobacteriaceae</taxon>
        <taxon>Aquimarina</taxon>
    </lineage>
</organism>
<evidence type="ECO:0000313" key="4">
    <source>
        <dbReference type="Proteomes" id="UP000601108"/>
    </source>
</evidence>
<dbReference type="AlphaFoldDB" id="A0A918JYS4"/>
<keyword evidence="2" id="KW-0472">Membrane</keyword>
<feature type="compositionally biased region" description="Basic and acidic residues" evidence="1">
    <location>
        <begin position="102"/>
        <end position="119"/>
    </location>
</feature>
<evidence type="ECO:0000256" key="1">
    <source>
        <dbReference type="SAM" id="MobiDB-lite"/>
    </source>
</evidence>
<evidence type="ECO:0000256" key="2">
    <source>
        <dbReference type="SAM" id="Phobius"/>
    </source>
</evidence>
<proteinExistence type="predicted"/>
<gene>
    <name evidence="3" type="ORF">GCM10007384_38600</name>
</gene>
<protein>
    <recommendedName>
        <fullName evidence="5">Energy transducer TonB</fullName>
    </recommendedName>
</protein>
<evidence type="ECO:0000313" key="3">
    <source>
        <dbReference type="EMBL" id="GGX34245.1"/>
    </source>
</evidence>